<evidence type="ECO:0000256" key="7">
    <source>
        <dbReference type="ARBA" id="ARBA00023157"/>
    </source>
</evidence>
<reference evidence="17 18" key="1">
    <citation type="journal article" date="2011" name="J. Bacteriol.">
        <title>Whole-genome shotgun sequencing of the sulfur-oxidizing chemoautotroph Tetrathiobacter kashmirensis.</title>
        <authorList>
            <person name="Ghosh W."/>
            <person name="George A."/>
            <person name="Agarwal A."/>
            <person name="Raj P."/>
            <person name="Alam M."/>
            <person name="Pyne P."/>
            <person name="Das Gupta S.K."/>
        </authorList>
    </citation>
    <scope>NUCLEOTIDE SEQUENCE [LARGE SCALE GENOMIC DNA]</scope>
    <source>
        <strain evidence="17 18">WT001</strain>
    </source>
</reference>
<dbReference type="NCBIfam" id="TIGR01424">
    <property type="entry name" value="gluta_reduc_2"/>
    <property type="match status" value="1"/>
</dbReference>
<dbReference type="AlphaFoldDB" id="I3U8K4"/>
<dbReference type="Pfam" id="PF07992">
    <property type="entry name" value="Pyr_redox_2"/>
    <property type="match status" value="1"/>
</dbReference>
<keyword evidence="11" id="KW-0520">NAD</keyword>
<keyword evidence="4 11" id="KW-0274">FAD</keyword>
<keyword evidence="3 13" id="KW-0285">Flavoprotein</keyword>
<dbReference type="PANTHER" id="PTHR42737:SF2">
    <property type="entry name" value="GLUTATHIONE REDUCTASE"/>
    <property type="match status" value="1"/>
</dbReference>
<feature type="binding site" evidence="11">
    <location>
        <position position="304"/>
    </location>
    <ligand>
        <name>NAD(+)</name>
        <dbReference type="ChEBI" id="CHEBI:57540"/>
    </ligand>
</feature>
<dbReference type="GO" id="GO:0050660">
    <property type="term" value="F:flavin adenine dinucleotide binding"/>
    <property type="evidence" value="ECO:0007669"/>
    <property type="project" value="InterPro"/>
</dbReference>
<sequence length="490" mass="53433">MRLPLAFVPGSRSDAAKRAWPGFRQQLAWRPDNIAHFEFGVSMESFDYDFFVIGGGSGGVRASRMAAQAGVRVAVAEGSDLGGTCVNVGCIPKKLYSYAAHYHEAFEEARGFGWNVGEATLDWSVLKTNRATEISRLNGIYHSLITNAGATLLTGWAELAGPNTVRMDDGKTYTAKHILIATGGWPVVPDFPGREHVITSNEIFDVPQFPKRLVVVGAGYIACEFASIFNGLGAQVHIVIRRDRILRGFDEEICAFTAKEMEKAGVHFHFETKVDGIDKEGDVLSVKLNDGTTLQADQVLYATGRAPNVQKLNLESAGVQVNHNGAIQIDENYRTSAPSIYALGDVTDRIQLTPVALGEAMVLVDHLFGKGVRRMSYEFIPTAIFTHPNVGTVGYSEHEAREKYGEVTIYRSEFRPLKHTLSGSTARMMMKLIVDKKSDRVVGLHMAGDDAGEIVQGFAVAVRMGATKADFDATIGIHPTAAEEFVTMRG</sequence>
<dbReference type="PRINTS" id="PR00368">
    <property type="entry name" value="FADPNR"/>
</dbReference>
<evidence type="ECO:0000256" key="6">
    <source>
        <dbReference type="ARBA" id="ARBA00023002"/>
    </source>
</evidence>
<comment type="catalytic activity">
    <reaction evidence="9 14">
        <text>2 glutathione + NADP(+) = glutathione disulfide + NADPH + H(+)</text>
        <dbReference type="Rhea" id="RHEA:11740"/>
        <dbReference type="ChEBI" id="CHEBI:15378"/>
        <dbReference type="ChEBI" id="CHEBI:57783"/>
        <dbReference type="ChEBI" id="CHEBI:57925"/>
        <dbReference type="ChEBI" id="CHEBI:58297"/>
        <dbReference type="ChEBI" id="CHEBI:58349"/>
        <dbReference type="EC" id="1.8.1.7"/>
    </reaction>
</comment>
<feature type="domain" description="Pyridine nucleotide-disulphide oxidoreductase dimerisation" evidence="15">
    <location>
        <begin position="380"/>
        <end position="488"/>
    </location>
</feature>
<evidence type="ECO:0000313" key="17">
    <source>
        <dbReference type="EMBL" id="AFK61342.1"/>
    </source>
</evidence>
<keyword evidence="11" id="KW-0547">Nucleotide-binding</keyword>
<dbReference type="InterPro" id="IPR046952">
    <property type="entry name" value="GSHR/TRXR-like"/>
</dbReference>
<evidence type="ECO:0000256" key="4">
    <source>
        <dbReference type="ARBA" id="ARBA00022827"/>
    </source>
</evidence>
<dbReference type="GO" id="GO:0006749">
    <property type="term" value="P:glutathione metabolic process"/>
    <property type="evidence" value="ECO:0007669"/>
    <property type="project" value="InterPro"/>
</dbReference>
<evidence type="ECO:0000256" key="1">
    <source>
        <dbReference type="ARBA" id="ARBA00007532"/>
    </source>
</evidence>
<feature type="binding site" evidence="11">
    <location>
        <position position="94"/>
    </location>
    <ligand>
        <name>FAD</name>
        <dbReference type="ChEBI" id="CHEBI:57692"/>
    </ligand>
</feature>
<keyword evidence="8 13" id="KW-0676">Redox-active center</keyword>
<evidence type="ECO:0000256" key="2">
    <source>
        <dbReference type="ARBA" id="ARBA00011738"/>
    </source>
</evidence>
<evidence type="ECO:0000313" key="18">
    <source>
        <dbReference type="Proteomes" id="UP000005267"/>
    </source>
</evidence>
<evidence type="ECO:0000256" key="12">
    <source>
        <dbReference type="PIRSR" id="PIRSR000350-4"/>
    </source>
</evidence>
<evidence type="ECO:0000256" key="8">
    <source>
        <dbReference type="ARBA" id="ARBA00023284"/>
    </source>
</evidence>
<dbReference type="HOGENOM" id="CLU_016755_2_1_4"/>
<dbReference type="PIRSF" id="PIRSF000350">
    <property type="entry name" value="Mercury_reductase_MerA"/>
    <property type="match status" value="1"/>
</dbReference>
<dbReference type="GO" id="GO:0045454">
    <property type="term" value="P:cell redox homeostasis"/>
    <property type="evidence" value="ECO:0007669"/>
    <property type="project" value="InterPro"/>
</dbReference>
<protein>
    <recommendedName>
        <fullName evidence="14">Glutathione reductase</fullName>
        <shortName evidence="14">GRase</shortName>
        <ecNumber evidence="14">1.8.1.7</ecNumber>
    </recommendedName>
</protein>
<dbReference type="Gene3D" id="3.30.390.30">
    <property type="match status" value="1"/>
</dbReference>
<evidence type="ECO:0000256" key="3">
    <source>
        <dbReference type="ARBA" id="ARBA00022630"/>
    </source>
</evidence>
<evidence type="ECO:0000256" key="13">
    <source>
        <dbReference type="RuleBase" id="RU003691"/>
    </source>
</evidence>
<keyword evidence="5 14" id="KW-0521">NADP</keyword>
<dbReference type="SUPFAM" id="SSF55424">
    <property type="entry name" value="FAD/NAD-linked reductases, dimerisation (C-terminal) domain"/>
    <property type="match status" value="1"/>
</dbReference>
<dbReference type="GO" id="GO:0004362">
    <property type="term" value="F:glutathione-disulfide reductase (NADPH) activity"/>
    <property type="evidence" value="ECO:0007669"/>
    <property type="project" value="UniProtKB-EC"/>
</dbReference>
<dbReference type="InterPro" id="IPR036188">
    <property type="entry name" value="FAD/NAD-bd_sf"/>
</dbReference>
<dbReference type="KEGG" id="aka:TKWG_03855"/>
<accession>I3U8K4</accession>
<dbReference type="PROSITE" id="PS00076">
    <property type="entry name" value="PYRIDINE_REDOX_1"/>
    <property type="match status" value="1"/>
</dbReference>
<reference evidence="18" key="2">
    <citation type="journal article" date="2013" name="PLoS ONE">
        <title>Genome implosion elicits host-confinement in Alcaligenaceae: evidence from the comparative genomics of Tetrathiobacter kashmirensis, a pathogen in the making.</title>
        <authorList>
            <person name="Ghosh W."/>
            <person name="Alam M."/>
            <person name="Roy C."/>
            <person name="Pyne P."/>
            <person name="George A."/>
            <person name="Chakraborty R."/>
            <person name="Majumder S."/>
            <person name="Agarwal A."/>
            <person name="Chakraborty S."/>
            <person name="Majumdar S."/>
            <person name="Gupta S.K."/>
        </authorList>
    </citation>
    <scope>NUCLEOTIDE SEQUENCE [LARGE SCALE GENOMIC DNA]</scope>
    <source>
        <strain evidence="18">WT001</strain>
    </source>
</reference>
<feature type="disulfide bond" description="Redox-active" evidence="12">
    <location>
        <begin position="85"/>
        <end position="90"/>
    </location>
</feature>
<dbReference type="Pfam" id="PF02852">
    <property type="entry name" value="Pyr_redox_dim"/>
    <property type="match status" value="1"/>
</dbReference>
<evidence type="ECO:0000256" key="5">
    <source>
        <dbReference type="ARBA" id="ARBA00022857"/>
    </source>
</evidence>
<dbReference type="InterPro" id="IPR012999">
    <property type="entry name" value="Pyr_OxRdtase_I_AS"/>
</dbReference>
<comment type="function">
    <text evidence="14">Catalyzes the reduction of glutathione disulfide (GSSG) to reduced glutathione (GSH).</text>
</comment>
<dbReference type="GO" id="GO:0050661">
    <property type="term" value="F:NADP binding"/>
    <property type="evidence" value="ECO:0007669"/>
    <property type="project" value="InterPro"/>
</dbReference>
<feature type="binding site" evidence="11">
    <location>
        <begin position="217"/>
        <end position="224"/>
    </location>
    <ligand>
        <name>NAD(+)</name>
        <dbReference type="ChEBI" id="CHEBI:57540"/>
    </ligand>
</feature>
<dbReference type="FunFam" id="3.50.50.60:FF:000051">
    <property type="entry name" value="Glutathione reductase"/>
    <property type="match status" value="1"/>
</dbReference>
<evidence type="ECO:0000256" key="11">
    <source>
        <dbReference type="PIRSR" id="PIRSR000350-3"/>
    </source>
</evidence>
<keyword evidence="6 13" id="KW-0560">Oxidoreductase</keyword>
<dbReference type="InterPro" id="IPR016156">
    <property type="entry name" value="FAD/NAD-linked_Rdtase_dimer_sf"/>
</dbReference>
<proteinExistence type="inferred from homology"/>
<keyword evidence="18" id="KW-1185">Reference proteome</keyword>
<dbReference type="InterPro" id="IPR023753">
    <property type="entry name" value="FAD/NAD-binding_dom"/>
</dbReference>
<dbReference type="InterPro" id="IPR001100">
    <property type="entry name" value="Pyr_nuc-diS_OxRdtase"/>
</dbReference>
<dbReference type="EMBL" id="CP003555">
    <property type="protein sequence ID" value="AFK61342.1"/>
    <property type="molecule type" value="Genomic_DNA"/>
</dbReference>
<dbReference type="EC" id="1.8.1.7" evidence="14"/>
<feature type="active site" description="Proton acceptor" evidence="10">
    <location>
        <position position="478"/>
    </location>
</feature>
<dbReference type="GO" id="GO:0005829">
    <property type="term" value="C:cytosol"/>
    <property type="evidence" value="ECO:0007669"/>
    <property type="project" value="TreeGrafter"/>
</dbReference>
<comment type="cofactor">
    <cofactor evidence="11">
        <name>FAD</name>
        <dbReference type="ChEBI" id="CHEBI:57692"/>
    </cofactor>
    <text evidence="11">Binds 1 FAD per subunit.</text>
</comment>
<evidence type="ECO:0000256" key="10">
    <source>
        <dbReference type="PIRSR" id="PIRSR000350-2"/>
    </source>
</evidence>
<evidence type="ECO:0000259" key="16">
    <source>
        <dbReference type="Pfam" id="PF07992"/>
    </source>
</evidence>
<dbReference type="PRINTS" id="PR00411">
    <property type="entry name" value="PNDRDTASEI"/>
</dbReference>
<evidence type="ECO:0000256" key="14">
    <source>
        <dbReference type="RuleBase" id="RU365040"/>
    </source>
</evidence>
<evidence type="ECO:0000259" key="15">
    <source>
        <dbReference type="Pfam" id="PF02852"/>
    </source>
</evidence>
<comment type="similarity">
    <text evidence="1 13">Belongs to the class-I pyridine nucleotide-disulfide oxidoreductase family.</text>
</comment>
<dbReference type="Gene3D" id="3.50.50.60">
    <property type="entry name" value="FAD/NAD(P)-binding domain"/>
    <property type="match status" value="2"/>
</dbReference>
<dbReference type="STRING" id="1036672.TKWG_03855"/>
<dbReference type="NCBIfam" id="NF004776">
    <property type="entry name" value="PRK06116.1"/>
    <property type="match status" value="1"/>
</dbReference>
<dbReference type="SUPFAM" id="SSF51905">
    <property type="entry name" value="FAD/NAD(P)-binding domain"/>
    <property type="match status" value="1"/>
</dbReference>
<evidence type="ECO:0000256" key="9">
    <source>
        <dbReference type="ARBA" id="ARBA00049142"/>
    </source>
</evidence>
<dbReference type="GO" id="GO:0034599">
    <property type="term" value="P:cellular response to oxidative stress"/>
    <property type="evidence" value="ECO:0007669"/>
    <property type="project" value="TreeGrafter"/>
</dbReference>
<organism evidence="17 18">
    <name type="scientific">Advenella kashmirensis (strain DSM 17095 / LMG 22695 / WT001)</name>
    <name type="common">Tetrathiobacter kashmirensis</name>
    <dbReference type="NCBI Taxonomy" id="1036672"/>
    <lineage>
        <taxon>Bacteria</taxon>
        <taxon>Pseudomonadati</taxon>
        <taxon>Pseudomonadota</taxon>
        <taxon>Betaproteobacteria</taxon>
        <taxon>Burkholderiales</taxon>
        <taxon>Alcaligenaceae</taxon>
    </lineage>
</organism>
<gene>
    <name evidence="17" type="ordered locus">TKWG_03855</name>
</gene>
<feature type="binding site" evidence="11">
    <location>
        <position position="345"/>
    </location>
    <ligand>
        <name>FAD</name>
        <dbReference type="ChEBI" id="CHEBI:57692"/>
    </ligand>
</feature>
<dbReference type="InterPro" id="IPR004099">
    <property type="entry name" value="Pyr_nucl-diS_OxRdtase_dimer"/>
</dbReference>
<name>I3U8K4_ADVKW</name>
<dbReference type="Proteomes" id="UP000005267">
    <property type="component" value="Chromosome"/>
</dbReference>
<keyword evidence="7" id="KW-1015">Disulfide bond</keyword>
<dbReference type="PANTHER" id="PTHR42737">
    <property type="entry name" value="GLUTATHIONE REDUCTASE"/>
    <property type="match status" value="1"/>
</dbReference>
<dbReference type="InterPro" id="IPR006324">
    <property type="entry name" value="GSHR"/>
</dbReference>
<comment type="subunit">
    <text evidence="2">Homodimer.</text>
</comment>
<feature type="domain" description="FAD/NAD(P)-binding" evidence="16">
    <location>
        <begin position="48"/>
        <end position="360"/>
    </location>
</feature>